<dbReference type="KEGG" id="bgt:106053064"/>
<organism evidence="1 2">
    <name type="scientific">Biomphalaria glabrata</name>
    <name type="common">Bloodfluke planorb</name>
    <name type="synonym">Freshwater snail</name>
    <dbReference type="NCBI Taxonomy" id="6526"/>
    <lineage>
        <taxon>Eukaryota</taxon>
        <taxon>Metazoa</taxon>
        <taxon>Spiralia</taxon>
        <taxon>Lophotrochozoa</taxon>
        <taxon>Mollusca</taxon>
        <taxon>Gastropoda</taxon>
        <taxon>Heterobranchia</taxon>
        <taxon>Euthyneura</taxon>
        <taxon>Panpulmonata</taxon>
        <taxon>Hygrophila</taxon>
        <taxon>Lymnaeoidea</taxon>
        <taxon>Planorbidae</taxon>
        <taxon>Biomphalaria</taxon>
    </lineage>
</organism>
<dbReference type="SUPFAM" id="SSF50494">
    <property type="entry name" value="Trypsin-like serine proteases"/>
    <property type="match status" value="1"/>
</dbReference>
<accession>A0A2C9KHU3</accession>
<sequence>MDTEDSYESPDLIEARKNLAYLRTHVLNGQHENQVCEGEEADLHKHMLDCKKNPGHSTFIPYKKFEINDLSEEYRDLDLFEFVKVVADLTVRIKVKKVSKERQEFWPDTNMPYPFYDKKGTEFLRTGSGQVNEVIQFTDGVGRDRHGKDIIREYKKCLCRSCRNSDSPKNVWWEVVVRTATHVVYDDIECADTSCRLFYDEEKSELFTLEDLILLEVNIEQDWCLISYMSCGSMAYRERLLSLVVQRVDLWKKVCNKFQNSKNYLTFIVSHPHGYAKQVSFGVYLDNYKVGKFDDKLDLMMLTYNTPTCPGSSGAPVRCVGLGVGHVHNGSLPSNGLNYSGVSLVFPDGSPYVKF</sequence>
<dbReference type="AlphaFoldDB" id="A0A2C9KHU3"/>
<dbReference type="Proteomes" id="UP000076420">
    <property type="component" value="Unassembled WGS sequence"/>
</dbReference>
<dbReference type="OrthoDB" id="10384681at2759"/>
<dbReference type="InterPro" id="IPR009003">
    <property type="entry name" value="Peptidase_S1_PA"/>
</dbReference>
<protein>
    <submittedName>
        <fullName evidence="1">Uncharacterized protein</fullName>
    </submittedName>
</protein>
<reference evidence="1" key="1">
    <citation type="submission" date="2020-05" db="UniProtKB">
        <authorList>
            <consortium name="EnsemblMetazoa"/>
        </authorList>
    </citation>
    <scope>IDENTIFICATION</scope>
    <source>
        <strain evidence="1">BB02</strain>
    </source>
</reference>
<dbReference type="VEuPathDB" id="VectorBase:BGLB019804"/>
<dbReference type="EnsemblMetazoa" id="BGLB019804-RA">
    <property type="protein sequence ID" value="BGLB019804-PA"/>
    <property type="gene ID" value="BGLB019804"/>
</dbReference>
<dbReference type="VEuPathDB" id="VectorBase:BGLAX_031873"/>
<gene>
    <name evidence="1" type="primary">106053064</name>
</gene>
<evidence type="ECO:0000313" key="1">
    <source>
        <dbReference type="EnsemblMetazoa" id="BGLB019804-PA"/>
    </source>
</evidence>
<evidence type="ECO:0000313" key="2">
    <source>
        <dbReference type="Proteomes" id="UP000076420"/>
    </source>
</evidence>
<proteinExistence type="predicted"/>
<name>A0A2C9KHU3_BIOGL</name>